<feature type="compositionally biased region" description="Basic and acidic residues" evidence="1">
    <location>
        <begin position="36"/>
        <end position="51"/>
    </location>
</feature>
<dbReference type="EMBL" id="CAJNJA010071033">
    <property type="protein sequence ID" value="CAE7902738.1"/>
    <property type="molecule type" value="Genomic_DNA"/>
</dbReference>
<feature type="compositionally biased region" description="Basic residues" evidence="1">
    <location>
        <begin position="25"/>
        <end position="35"/>
    </location>
</feature>
<proteinExistence type="predicted"/>
<dbReference type="AlphaFoldDB" id="A0A813BH99"/>
<evidence type="ECO:0000313" key="2">
    <source>
        <dbReference type="EMBL" id="CAE7902738.1"/>
    </source>
</evidence>
<sequence>ADETQLAPKGDATARSQGKGDQHQTKGKGKGKAKGKSKDMGKGGNATREEGPPAQAQHRRSADSQ</sequence>
<reference evidence="2" key="1">
    <citation type="submission" date="2021-02" db="EMBL/GenBank/DDBJ databases">
        <authorList>
            <person name="Dougan E. K."/>
            <person name="Rhodes N."/>
            <person name="Thang M."/>
            <person name="Chan C."/>
        </authorList>
    </citation>
    <scope>NUCLEOTIDE SEQUENCE</scope>
</reference>
<gene>
    <name evidence="2" type="ORF">SNEC2469_LOCUS30430</name>
</gene>
<dbReference type="Proteomes" id="UP000601435">
    <property type="component" value="Unassembled WGS sequence"/>
</dbReference>
<keyword evidence="3" id="KW-1185">Reference proteome</keyword>
<feature type="non-terminal residue" evidence="2">
    <location>
        <position position="1"/>
    </location>
</feature>
<organism evidence="2 3">
    <name type="scientific">Symbiodinium necroappetens</name>
    <dbReference type="NCBI Taxonomy" id="1628268"/>
    <lineage>
        <taxon>Eukaryota</taxon>
        <taxon>Sar</taxon>
        <taxon>Alveolata</taxon>
        <taxon>Dinophyceae</taxon>
        <taxon>Suessiales</taxon>
        <taxon>Symbiodiniaceae</taxon>
        <taxon>Symbiodinium</taxon>
    </lineage>
</organism>
<evidence type="ECO:0000256" key="1">
    <source>
        <dbReference type="SAM" id="MobiDB-lite"/>
    </source>
</evidence>
<comment type="caution">
    <text evidence="2">The sequence shown here is derived from an EMBL/GenBank/DDBJ whole genome shotgun (WGS) entry which is preliminary data.</text>
</comment>
<feature type="region of interest" description="Disordered" evidence="1">
    <location>
        <begin position="1"/>
        <end position="65"/>
    </location>
</feature>
<name>A0A813BH99_9DINO</name>
<evidence type="ECO:0000313" key="3">
    <source>
        <dbReference type="Proteomes" id="UP000601435"/>
    </source>
</evidence>
<accession>A0A813BH99</accession>
<feature type="non-terminal residue" evidence="2">
    <location>
        <position position="65"/>
    </location>
</feature>
<protein>
    <submittedName>
        <fullName evidence="2">Uncharacterized protein</fullName>
    </submittedName>
</protein>